<proteinExistence type="predicted"/>
<gene>
    <name evidence="1 3" type="ORF">BDZ99DRAFT_470779</name>
</gene>
<sequence length="146" mass="16045">MTSHLPSSAASTNMRQDYIPPLLDAVVPGSRETSRTEPTTQPSFSPPHCSQLQIFRLWRPLFLEIEEIHFLSDAAQLVSLSIDYSTNAPNRQHSTDIYIHEEGNVVQMIAPHGSKRGGTRVTGYGRRLLNEAGTGCVGQVVTLSSL</sequence>
<reference evidence="1 3" key="1">
    <citation type="journal article" date="2020" name="Stud. Mycol.">
        <title>101 Dothideomycetes genomes: a test case for predicting lifestyles and emergence of pathogens.</title>
        <authorList>
            <person name="Haridas S."/>
            <person name="Albert R."/>
            <person name="Binder M."/>
            <person name="Bloem J."/>
            <person name="Labutti K."/>
            <person name="Salamov A."/>
            <person name="Andreopoulos B."/>
            <person name="Baker S."/>
            <person name="Barry K."/>
            <person name="Bills G."/>
            <person name="Bluhm B."/>
            <person name="Cannon C."/>
            <person name="Castanera R."/>
            <person name="Culley D."/>
            <person name="Daum C."/>
            <person name="Ezra D."/>
            <person name="Gonzalez J."/>
            <person name="Henrissat B."/>
            <person name="Kuo A."/>
            <person name="Liang C."/>
            <person name="Lipzen A."/>
            <person name="Lutzoni F."/>
            <person name="Magnuson J."/>
            <person name="Mondo S."/>
            <person name="Nolan M."/>
            <person name="Ohm R."/>
            <person name="Pangilinan J."/>
            <person name="Park H.-J."/>
            <person name="Ramirez L."/>
            <person name="Alfaro M."/>
            <person name="Sun H."/>
            <person name="Tritt A."/>
            <person name="Yoshinaga Y."/>
            <person name="Zwiers L.-H."/>
            <person name="Turgeon B."/>
            <person name="Goodwin S."/>
            <person name="Spatafora J."/>
            <person name="Crous P."/>
            <person name="Grigoriev I."/>
        </authorList>
    </citation>
    <scope>NUCLEOTIDE SEQUENCE</scope>
    <source>
        <strain evidence="1 3">CBS 304.34</strain>
    </source>
</reference>
<reference evidence="3" key="2">
    <citation type="submission" date="2020-04" db="EMBL/GenBank/DDBJ databases">
        <authorList>
            <consortium name="NCBI Genome Project"/>
        </authorList>
    </citation>
    <scope>NUCLEOTIDE SEQUENCE</scope>
    <source>
        <strain evidence="3">CBS 304.34</strain>
    </source>
</reference>
<dbReference type="Proteomes" id="UP000504636">
    <property type="component" value="Unplaced"/>
</dbReference>
<evidence type="ECO:0000313" key="3">
    <source>
        <dbReference type="RefSeq" id="XP_033584789.1"/>
    </source>
</evidence>
<evidence type="ECO:0000313" key="2">
    <source>
        <dbReference type="Proteomes" id="UP000504636"/>
    </source>
</evidence>
<evidence type="ECO:0000313" key="1">
    <source>
        <dbReference type="EMBL" id="KAF2817825.1"/>
    </source>
</evidence>
<reference evidence="3" key="3">
    <citation type="submission" date="2025-04" db="UniProtKB">
        <authorList>
            <consortium name="RefSeq"/>
        </authorList>
    </citation>
    <scope>IDENTIFICATION</scope>
    <source>
        <strain evidence="3">CBS 304.34</strain>
    </source>
</reference>
<dbReference type="GeneID" id="54462549"/>
<dbReference type="AlphaFoldDB" id="A0A6A6ZBY5"/>
<accession>A0A6A6ZBY5</accession>
<dbReference type="RefSeq" id="XP_033584789.1">
    <property type="nucleotide sequence ID" value="XM_033721656.1"/>
</dbReference>
<protein>
    <submittedName>
        <fullName evidence="1 3">Uncharacterized protein</fullName>
    </submittedName>
</protein>
<organism evidence="1">
    <name type="scientific">Mytilinidion resinicola</name>
    <dbReference type="NCBI Taxonomy" id="574789"/>
    <lineage>
        <taxon>Eukaryota</taxon>
        <taxon>Fungi</taxon>
        <taxon>Dikarya</taxon>
        <taxon>Ascomycota</taxon>
        <taxon>Pezizomycotina</taxon>
        <taxon>Dothideomycetes</taxon>
        <taxon>Pleosporomycetidae</taxon>
        <taxon>Mytilinidiales</taxon>
        <taxon>Mytilinidiaceae</taxon>
        <taxon>Mytilinidion</taxon>
    </lineage>
</organism>
<keyword evidence="2" id="KW-1185">Reference proteome</keyword>
<dbReference type="EMBL" id="MU003692">
    <property type="protein sequence ID" value="KAF2817825.1"/>
    <property type="molecule type" value="Genomic_DNA"/>
</dbReference>
<name>A0A6A6ZBY5_9PEZI</name>